<proteinExistence type="predicted"/>
<keyword evidence="1" id="KW-0472">Membrane</keyword>
<protein>
    <submittedName>
        <fullName evidence="2">Uncharacterized protein</fullName>
    </submittedName>
</protein>
<keyword evidence="1" id="KW-0812">Transmembrane</keyword>
<feature type="transmembrane region" description="Helical" evidence="1">
    <location>
        <begin position="228"/>
        <end position="250"/>
    </location>
</feature>
<evidence type="ECO:0000313" key="3">
    <source>
        <dbReference type="Proteomes" id="UP000075880"/>
    </source>
</evidence>
<sequence>MLGQRVHAPYLGAEVVHLDLGALTLDGIADHAPVLGQLADALEARHQLQAHEALLVAAHVLQQERVLQDVLVGEVELNLLNDPLARLIVRDLECVLLGVLVCARLGTGFRFTARFQRSRLLCDLAARVLRRVIGRSGAGVLLILTMVAVLFARTTPIVRQRDVTIDRADRVLRVRVLHVRFRRDAARVIVAHEHLVLVVLDLVIFVVVFIIVIVDAVVVHLLHPVSMVMMVAEVVLRAATATATAVRLLVQGQRFLSQQLLVLQERVIVRHQRRQRVRFLLGFYRFLTAHRHRRHSFSARFRRHRCGTFTFLPHFLLLLNIVGHSGRFDHRSHRYDLRRRGRCAAGGGGGRQLHRRFPYGGCRDQRLLLLRHRWLHLQHVRHTDYLCVCYDRFRFTVLCNTLLLFFHSFSFSLLLAYLLGSSIIAYFLPPR</sequence>
<accession>A0AAG5D5V4</accession>
<feature type="transmembrane region" description="Helical" evidence="1">
    <location>
        <begin position="133"/>
        <end position="152"/>
    </location>
</feature>
<dbReference type="Proteomes" id="UP000075880">
    <property type="component" value="Unassembled WGS sequence"/>
</dbReference>
<evidence type="ECO:0000256" key="1">
    <source>
        <dbReference type="SAM" id="Phobius"/>
    </source>
</evidence>
<name>A0AAG5D5V4_ANOAO</name>
<organism evidence="2 3">
    <name type="scientific">Anopheles atroparvus</name>
    <name type="common">European mosquito</name>
    <dbReference type="NCBI Taxonomy" id="41427"/>
    <lineage>
        <taxon>Eukaryota</taxon>
        <taxon>Metazoa</taxon>
        <taxon>Ecdysozoa</taxon>
        <taxon>Arthropoda</taxon>
        <taxon>Hexapoda</taxon>
        <taxon>Insecta</taxon>
        <taxon>Pterygota</taxon>
        <taxon>Neoptera</taxon>
        <taxon>Endopterygota</taxon>
        <taxon>Diptera</taxon>
        <taxon>Nematocera</taxon>
        <taxon>Culicoidea</taxon>
        <taxon>Culicidae</taxon>
        <taxon>Anophelinae</taxon>
        <taxon>Anopheles</taxon>
    </lineage>
</organism>
<feature type="transmembrane region" description="Helical" evidence="1">
    <location>
        <begin position="195"/>
        <end position="222"/>
    </location>
</feature>
<dbReference type="AlphaFoldDB" id="A0AAG5D5V4"/>
<evidence type="ECO:0000313" key="2">
    <source>
        <dbReference type="EnsemblMetazoa" id="ENSAATROPP006234"/>
    </source>
</evidence>
<dbReference type="EnsemblMetazoa" id="ENSAATROPT006923">
    <property type="protein sequence ID" value="ENSAATROPP006234"/>
    <property type="gene ID" value="ENSAATROPG005633"/>
</dbReference>
<keyword evidence="1" id="KW-1133">Transmembrane helix</keyword>
<reference evidence="2" key="1">
    <citation type="submission" date="2024-04" db="UniProtKB">
        <authorList>
            <consortium name="EnsemblMetazoa"/>
        </authorList>
    </citation>
    <scope>IDENTIFICATION</scope>
    <source>
        <strain evidence="2">EBRO</strain>
    </source>
</reference>
<keyword evidence="3" id="KW-1185">Reference proteome</keyword>
<feature type="transmembrane region" description="Helical" evidence="1">
    <location>
        <begin position="402"/>
        <end position="428"/>
    </location>
</feature>